<proteinExistence type="predicted"/>
<sequence>MGAFTLIPFGLHLKSNQVVDVGSVQNGIKCDCICPSCKTPLIARHGSIKEWHFAHQSRDVKKKTVKPCDYSFAVSVRLMMKQLFEEGAMLCLPAYLKSLSSTIPGSEHPYSHRYTLTEEKVVQFDIVESELMRNGVMVDLVLKIGSFELVVYITYDGRRIPEQLKSPENNSGVIEFNVMSLMQAFEETKSGQYKDALIEFLARSHTGKYWHYHPREVRFQQRHDEFVCENKETLLADIDTPRGIYQNTNIYTGPATHTNTTEIANASPKTLSTSKQQSRIYALEKGSESVYVLLGSHKASYENGEGFRENTMGKYTDFRESMLHLCIKCEQSWEGKSNLCNQCQSFEYTRSVF</sequence>
<protein>
    <recommendedName>
        <fullName evidence="1">Competence protein CoiA-like N-terminal domain-containing protein</fullName>
    </recommendedName>
</protein>
<dbReference type="InterPro" id="IPR057253">
    <property type="entry name" value="CoiA-like_N"/>
</dbReference>
<dbReference type="RefSeq" id="WP_012519713.1">
    <property type="nucleotide sequence ID" value="NZ_CAKMLI010000032.1"/>
</dbReference>
<accession>A0AAC8XMI5</accession>
<dbReference type="Pfam" id="PF25164">
    <property type="entry name" value="CoiA_N"/>
    <property type="match status" value="1"/>
</dbReference>
<gene>
    <name evidence="2" type="ORF">AV942_16440</name>
</gene>
<dbReference type="EMBL" id="CP013928">
    <property type="protein sequence ID" value="AMJ79766.1"/>
    <property type="molecule type" value="Genomic_DNA"/>
</dbReference>
<evidence type="ECO:0000313" key="2">
    <source>
        <dbReference type="EMBL" id="AMJ79766.1"/>
    </source>
</evidence>
<evidence type="ECO:0000259" key="1">
    <source>
        <dbReference type="Pfam" id="PF25164"/>
    </source>
</evidence>
<organism evidence="2 3">
    <name type="scientific">Alteromonas mediterranea</name>
    <dbReference type="NCBI Taxonomy" id="314275"/>
    <lineage>
        <taxon>Bacteria</taxon>
        <taxon>Pseudomonadati</taxon>
        <taxon>Pseudomonadota</taxon>
        <taxon>Gammaproteobacteria</taxon>
        <taxon>Alteromonadales</taxon>
        <taxon>Alteromonadaceae</taxon>
        <taxon>Alteromonas/Salinimonas group</taxon>
        <taxon>Alteromonas</taxon>
    </lineage>
</organism>
<reference evidence="2 3" key="1">
    <citation type="submission" date="2015-12" db="EMBL/GenBank/DDBJ databases">
        <title>Intraspecies pangenome expansion in the marine bacterium Alteromonas.</title>
        <authorList>
            <person name="Lopez-Perez M."/>
            <person name="Rodriguez-Valera F."/>
        </authorList>
    </citation>
    <scope>NUCLEOTIDE SEQUENCE [LARGE SCALE GENOMIC DNA]</scope>
    <source>
        <strain evidence="2 3">UM8</strain>
    </source>
</reference>
<feature type="domain" description="Competence protein CoiA-like N-terminal" evidence="1">
    <location>
        <begin position="32"/>
        <end position="58"/>
    </location>
</feature>
<name>A0AAC8XMI5_9ALTE</name>
<dbReference type="Proteomes" id="UP000061468">
    <property type="component" value="Chromosome"/>
</dbReference>
<evidence type="ECO:0000313" key="3">
    <source>
        <dbReference type="Proteomes" id="UP000061468"/>
    </source>
</evidence>
<dbReference type="AlphaFoldDB" id="A0AAC8XMI5"/>